<dbReference type="EMBL" id="BLXT01008064">
    <property type="protein sequence ID" value="GFO45688.1"/>
    <property type="molecule type" value="Genomic_DNA"/>
</dbReference>
<keyword evidence="1" id="KW-0863">Zinc-finger</keyword>
<dbReference type="PANTHER" id="PTHR46888:SF1">
    <property type="entry name" value="RIBONUCLEASE H"/>
    <property type="match status" value="1"/>
</dbReference>
<accession>A0AAV4DMZ6</accession>
<sequence length="432" mass="47857">MLEEDSPGYTLWRIGPAPRDIFNFYDPLYLGLCFILLLYPHRSGGRLYLKRFERYAAAFGWHESEWVSCLANLLQDEALSVFLLPSPTESADYQSVKQVLLRIFNCDRNGFKSKFLSVKPQADKDFGTFINHAKRYFHRWIELSAVYTLEGLSYLICLEIALQACDEDFVAYVKYRSPSDMVSLEAVASAYIDARPNKSFSKKPSVSFAAKAESEPYRPLVQAYDKGNSRSNWSRLKRGVGRGNYPFQGHRSPSSQGYSGSGRSGTSHSPSRDRNRPSFNTRSVGRGQQFRPNSSGGSGVAASCNNVICDQCGGKGHVRGECPSRPKEANSACSVPKLPFNCCAAESGCDRRAPFSDLPVGQREDPSLAPWFKRVGLPPVAGVSFQIEDGVLKRLHAKSEFATVQTIAVPESLPQLVLSYAHESDLAGHSGF</sequence>
<proteinExistence type="predicted"/>
<dbReference type="Gene3D" id="1.10.4020.10">
    <property type="entry name" value="DNA breaking-rejoining enzymes"/>
    <property type="match status" value="1"/>
</dbReference>
<keyword evidence="6" id="KW-1185">Reference proteome</keyword>
<evidence type="ECO:0000313" key="6">
    <source>
        <dbReference type="Proteomes" id="UP000735302"/>
    </source>
</evidence>
<evidence type="ECO:0000256" key="3">
    <source>
        <dbReference type="SAM" id="Phobius"/>
    </source>
</evidence>
<gene>
    <name evidence="5" type="ORF">PoB_007219300</name>
</gene>
<dbReference type="PANTHER" id="PTHR46888">
    <property type="entry name" value="ZINC KNUCKLE DOMAINCONTAINING PROTEIN-RELATED"/>
    <property type="match status" value="1"/>
</dbReference>
<comment type="caution">
    <text evidence="5">The sequence shown here is derived from an EMBL/GenBank/DDBJ whole genome shotgun (WGS) entry which is preliminary data.</text>
</comment>
<evidence type="ECO:0000259" key="4">
    <source>
        <dbReference type="PROSITE" id="PS50158"/>
    </source>
</evidence>
<feature type="domain" description="CCHC-type" evidence="4">
    <location>
        <begin position="309"/>
        <end position="324"/>
    </location>
</feature>
<evidence type="ECO:0000256" key="2">
    <source>
        <dbReference type="SAM" id="MobiDB-lite"/>
    </source>
</evidence>
<evidence type="ECO:0000313" key="5">
    <source>
        <dbReference type="EMBL" id="GFO45688.1"/>
    </source>
</evidence>
<dbReference type="InterPro" id="IPR001878">
    <property type="entry name" value="Znf_CCHC"/>
</dbReference>
<dbReference type="AlphaFoldDB" id="A0AAV4DMZ6"/>
<dbReference type="PROSITE" id="PS50158">
    <property type="entry name" value="ZF_CCHC"/>
    <property type="match status" value="1"/>
</dbReference>
<dbReference type="InterPro" id="IPR038269">
    <property type="entry name" value="SCAN_sf"/>
</dbReference>
<keyword evidence="3" id="KW-0812">Transmembrane</keyword>
<keyword evidence="1" id="KW-0479">Metal-binding</keyword>
<dbReference type="Proteomes" id="UP000735302">
    <property type="component" value="Unassembled WGS sequence"/>
</dbReference>
<protein>
    <recommendedName>
        <fullName evidence="4">CCHC-type domain-containing protein</fullName>
    </recommendedName>
</protein>
<dbReference type="GO" id="GO:0003676">
    <property type="term" value="F:nucleic acid binding"/>
    <property type="evidence" value="ECO:0007669"/>
    <property type="project" value="InterPro"/>
</dbReference>
<dbReference type="GO" id="GO:0008270">
    <property type="term" value="F:zinc ion binding"/>
    <property type="evidence" value="ECO:0007669"/>
    <property type="project" value="UniProtKB-KW"/>
</dbReference>
<feature type="transmembrane region" description="Helical" evidence="3">
    <location>
        <begin position="21"/>
        <end position="39"/>
    </location>
</feature>
<keyword evidence="3" id="KW-0472">Membrane</keyword>
<evidence type="ECO:0000256" key="1">
    <source>
        <dbReference type="PROSITE-ProRule" id="PRU00047"/>
    </source>
</evidence>
<keyword evidence="3" id="KW-1133">Transmembrane helix</keyword>
<name>A0AAV4DMZ6_9GAST</name>
<feature type="region of interest" description="Disordered" evidence="2">
    <location>
        <begin position="242"/>
        <end position="300"/>
    </location>
</feature>
<organism evidence="5 6">
    <name type="scientific">Plakobranchus ocellatus</name>
    <dbReference type="NCBI Taxonomy" id="259542"/>
    <lineage>
        <taxon>Eukaryota</taxon>
        <taxon>Metazoa</taxon>
        <taxon>Spiralia</taxon>
        <taxon>Lophotrochozoa</taxon>
        <taxon>Mollusca</taxon>
        <taxon>Gastropoda</taxon>
        <taxon>Heterobranchia</taxon>
        <taxon>Euthyneura</taxon>
        <taxon>Panpulmonata</taxon>
        <taxon>Sacoglossa</taxon>
        <taxon>Placobranchoidea</taxon>
        <taxon>Plakobranchidae</taxon>
        <taxon>Plakobranchus</taxon>
    </lineage>
</organism>
<keyword evidence="1" id="KW-0862">Zinc</keyword>
<reference evidence="5 6" key="1">
    <citation type="journal article" date="2021" name="Elife">
        <title>Chloroplast acquisition without the gene transfer in kleptoplastic sea slugs, Plakobranchus ocellatus.</title>
        <authorList>
            <person name="Maeda T."/>
            <person name="Takahashi S."/>
            <person name="Yoshida T."/>
            <person name="Shimamura S."/>
            <person name="Takaki Y."/>
            <person name="Nagai Y."/>
            <person name="Toyoda A."/>
            <person name="Suzuki Y."/>
            <person name="Arimoto A."/>
            <person name="Ishii H."/>
            <person name="Satoh N."/>
            <person name="Nishiyama T."/>
            <person name="Hasebe M."/>
            <person name="Maruyama T."/>
            <person name="Minagawa J."/>
            <person name="Obokata J."/>
            <person name="Shigenobu S."/>
        </authorList>
    </citation>
    <scope>NUCLEOTIDE SEQUENCE [LARGE SCALE GENOMIC DNA]</scope>
</reference>